<keyword evidence="7" id="KW-1005">Bacterial flagellum biogenesis</keyword>
<keyword evidence="9" id="KW-1006">Bacterial flagellum protein export</keyword>
<dbReference type="InterPro" id="IPR018035">
    <property type="entry name" value="Flagellar_FliH/T3SS_HrpE"/>
</dbReference>
<evidence type="ECO:0000256" key="9">
    <source>
        <dbReference type="ARBA" id="ARBA00023225"/>
    </source>
</evidence>
<dbReference type="GO" id="GO:0005829">
    <property type="term" value="C:cytosol"/>
    <property type="evidence" value="ECO:0007669"/>
    <property type="project" value="TreeGrafter"/>
</dbReference>
<dbReference type="InterPro" id="IPR000563">
    <property type="entry name" value="Flag_FliH"/>
</dbReference>
<sequence length="217" mass="23047">MSSTIIPKERLSAYQRWEMASFDPAPPAPPPPPRPLDDPALVAQIAQWREEARAAGHAEGHAAGYEAGYAAGQSAGRAEVEARAAQLADLAHAFGNAVESIDADIAEPLLTLALDIARQALRQTLAVHPEALLPVVRELLAHDPLTGAPRLLLNPDDVALVEAHLKDELDAAGWTVRADPTIARGGCKAQAASGEIDATLPTRWERVVAALGRDLPW</sequence>
<reference evidence="12 13" key="1">
    <citation type="submission" date="2019-08" db="EMBL/GenBank/DDBJ databases">
        <authorList>
            <person name="Peeters C."/>
        </authorList>
    </citation>
    <scope>NUCLEOTIDE SEQUENCE [LARGE SCALE GENOMIC DNA]</scope>
    <source>
        <strain evidence="12 13">LMG 30175</strain>
    </source>
</reference>
<dbReference type="RefSeq" id="WP_150699181.1">
    <property type="nucleotide sequence ID" value="NZ_CABPRZ010000024.1"/>
</dbReference>
<keyword evidence="6" id="KW-0963">Cytoplasm</keyword>
<evidence type="ECO:0000313" key="12">
    <source>
        <dbReference type="EMBL" id="VVE47598.1"/>
    </source>
</evidence>
<proteinExistence type="inferred from homology"/>
<keyword evidence="12" id="KW-0282">Flagellum</keyword>
<name>A0A5E4YGV9_9BURK</name>
<keyword evidence="13" id="KW-1185">Reference proteome</keyword>
<dbReference type="AlphaFoldDB" id="A0A5E4YGV9"/>
<organism evidence="12 13">
    <name type="scientific">Pandoraea terrae</name>
    <dbReference type="NCBI Taxonomy" id="1537710"/>
    <lineage>
        <taxon>Bacteria</taxon>
        <taxon>Pseudomonadati</taxon>
        <taxon>Pseudomonadota</taxon>
        <taxon>Betaproteobacteria</taxon>
        <taxon>Burkholderiales</taxon>
        <taxon>Burkholderiaceae</taxon>
        <taxon>Pandoraea</taxon>
    </lineage>
</organism>
<dbReference type="GO" id="GO:0071973">
    <property type="term" value="P:bacterial-type flagellum-dependent cell motility"/>
    <property type="evidence" value="ECO:0007669"/>
    <property type="project" value="InterPro"/>
</dbReference>
<evidence type="ECO:0000259" key="11">
    <source>
        <dbReference type="Pfam" id="PF02108"/>
    </source>
</evidence>
<evidence type="ECO:0000256" key="7">
    <source>
        <dbReference type="ARBA" id="ARBA00022795"/>
    </source>
</evidence>
<feature type="domain" description="Flagellar assembly protein FliH/Type III secretion system HrpE" evidence="11">
    <location>
        <begin position="83"/>
        <end position="207"/>
    </location>
</feature>
<dbReference type="PANTHER" id="PTHR34982">
    <property type="entry name" value="YOP PROTEINS TRANSLOCATION PROTEIN L"/>
    <property type="match status" value="1"/>
</dbReference>
<protein>
    <recommendedName>
        <fullName evidence="4">Flagellar assembly protein FliH</fullName>
    </recommendedName>
</protein>
<evidence type="ECO:0000256" key="10">
    <source>
        <dbReference type="SAM" id="MobiDB-lite"/>
    </source>
</evidence>
<evidence type="ECO:0000256" key="4">
    <source>
        <dbReference type="ARBA" id="ARBA00016507"/>
    </source>
</evidence>
<dbReference type="GO" id="GO:0044781">
    <property type="term" value="P:bacterial-type flagellum organization"/>
    <property type="evidence" value="ECO:0007669"/>
    <property type="project" value="UniProtKB-KW"/>
</dbReference>
<evidence type="ECO:0000313" key="13">
    <source>
        <dbReference type="Proteomes" id="UP000414233"/>
    </source>
</evidence>
<dbReference type="OrthoDB" id="5296952at2"/>
<dbReference type="Pfam" id="PF02108">
    <property type="entry name" value="FliH"/>
    <property type="match status" value="1"/>
</dbReference>
<keyword evidence="12" id="KW-0966">Cell projection</keyword>
<keyword evidence="8" id="KW-0653">Protein transport</keyword>
<dbReference type="GO" id="GO:0015031">
    <property type="term" value="P:protein transport"/>
    <property type="evidence" value="ECO:0007669"/>
    <property type="project" value="UniProtKB-KW"/>
</dbReference>
<dbReference type="PANTHER" id="PTHR34982:SF1">
    <property type="entry name" value="FLAGELLAR ASSEMBLY PROTEIN FLIH"/>
    <property type="match status" value="1"/>
</dbReference>
<gene>
    <name evidence="12" type="ORF">PTE30175_04392</name>
</gene>
<dbReference type="GO" id="GO:0009288">
    <property type="term" value="C:bacterial-type flagellum"/>
    <property type="evidence" value="ECO:0007669"/>
    <property type="project" value="InterPro"/>
</dbReference>
<feature type="region of interest" description="Disordered" evidence="10">
    <location>
        <begin position="18"/>
        <end position="38"/>
    </location>
</feature>
<dbReference type="Proteomes" id="UP000414233">
    <property type="component" value="Unassembled WGS sequence"/>
</dbReference>
<dbReference type="InterPro" id="IPR051472">
    <property type="entry name" value="T3SS_Stator/FliH"/>
</dbReference>
<keyword evidence="5" id="KW-0813">Transport</keyword>
<dbReference type="GO" id="GO:0003774">
    <property type="term" value="F:cytoskeletal motor activity"/>
    <property type="evidence" value="ECO:0007669"/>
    <property type="project" value="InterPro"/>
</dbReference>
<comment type="similarity">
    <text evidence="3">Belongs to the FliH family.</text>
</comment>
<evidence type="ECO:0000256" key="8">
    <source>
        <dbReference type="ARBA" id="ARBA00022927"/>
    </source>
</evidence>
<comment type="function">
    <text evidence="1">Needed for flagellar regrowth and assembly.</text>
</comment>
<evidence type="ECO:0000256" key="6">
    <source>
        <dbReference type="ARBA" id="ARBA00022490"/>
    </source>
</evidence>
<feature type="compositionally biased region" description="Pro residues" evidence="10">
    <location>
        <begin position="24"/>
        <end position="34"/>
    </location>
</feature>
<evidence type="ECO:0000256" key="5">
    <source>
        <dbReference type="ARBA" id="ARBA00022448"/>
    </source>
</evidence>
<accession>A0A5E4YGV9</accession>
<comment type="subcellular location">
    <subcellularLocation>
        <location evidence="2">Cytoplasm</location>
    </subcellularLocation>
</comment>
<evidence type="ECO:0000256" key="1">
    <source>
        <dbReference type="ARBA" id="ARBA00003041"/>
    </source>
</evidence>
<dbReference type="NCBIfam" id="NF004270">
    <property type="entry name" value="PRK05687.2-1"/>
    <property type="match status" value="1"/>
</dbReference>
<keyword evidence="12" id="KW-0969">Cilium</keyword>
<evidence type="ECO:0000256" key="3">
    <source>
        <dbReference type="ARBA" id="ARBA00006602"/>
    </source>
</evidence>
<dbReference type="EMBL" id="CABPRZ010000024">
    <property type="protein sequence ID" value="VVE47598.1"/>
    <property type="molecule type" value="Genomic_DNA"/>
</dbReference>
<dbReference type="PRINTS" id="PR01003">
    <property type="entry name" value="FLGFLIH"/>
</dbReference>
<evidence type="ECO:0000256" key="2">
    <source>
        <dbReference type="ARBA" id="ARBA00004496"/>
    </source>
</evidence>